<accession>A0A1F5PKT9</accession>
<dbReference type="AlphaFoldDB" id="A0A1F5PKT9"/>
<organism evidence="7 8">
    <name type="scientific">Candidatus Doudnabacteria bacterium RIFCSPHIGHO2_12_FULL_48_16</name>
    <dbReference type="NCBI Taxonomy" id="1817838"/>
    <lineage>
        <taxon>Bacteria</taxon>
        <taxon>Candidatus Doudnaibacteriota</taxon>
    </lineage>
</organism>
<gene>
    <name evidence="7" type="ORF">A3E29_05080</name>
</gene>
<reference evidence="7 8" key="1">
    <citation type="journal article" date="2016" name="Nat. Commun.">
        <title>Thousands of microbial genomes shed light on interconnected biogeochemical processes in an aquifer system.</title>
        <authorList>
            <person name="Anantharaman K."/>
            <person name="Brown C.T."/>
            <person name="Hug L.A."/>
            <person name="Sharon I."/>
            <person name="Castelle C.J."/>
            <person name="Probst A.J."/>
            <person name="Thomas B.C."/>
            <person name="Singh A."/>
            <person name="Wilkins M.J."/>
            <person name="Karaoz U."/>
            <person name="Brodie E.L."/>
            <person name="Williams K.H."/>
            <person name="Hubbard S.S."/>
            <person name="Banfield J.F."/>
        </authorList>
    </citation>
    <scope>NUCLEOTIDE SEQUENCE [LARGE SCALE GENOMIC DNA]</scope>
</reference>
<dbReference type="Pfam" id="PF07963">
    <property type="entry name" value="N_methyl"/>
    <property type="match status" value="1"/>
</dbReference>
<dbReference type="NCBIfam" id="TIGR02532">
    <property type="entry name" value="IV_pilin_GFxxxE"/>
    <property type="match status" value="1"/>
</dbReference>
<keyword evidence="5 6" id="KW-0472">Membrane</keyword>
<evidence type="ECO:0000313" key="7">
    <source>
        <dbReference type="EMBL" id="OGE90487.1"/>
    </source>
</evidence>
<dbReference type="Proteomes" id="UP000177682">
    <property type="component" value="Unassembled WGS sequence"/>
</dbReference>
<comment type="subcellular location">
    <subcellularLocation>
        <location evidence="1">Membrane</location>
        <topology evidence="1">Single-pass membrane protein</topology>
    </subcellularLocation>
</comment>
<evidence type="ECO:0000313" key="8">
    <source>
        <dbReference type="Proteomes" id="UP000177682"/>
    </source>
</evidence>
<dbReference type="PANTHER" id="PTHR30093">
    <property type="entry name" value="GENERAL SECRETION PATHWAY PROTEIN G"/>
    <property type="match status" value="1"/>
</dbReference>
<evidence type="ECO:0000256" key="1">
    <source>
        <dbReference type="ARBA" id="ARBA00004167"/>
    </source>
</evidence>
<dbReference type="EMBL" id="MFEY01000006">
    <property type="protein sequence ID" value="OGE90487.1"/>
    <property type="molecule type" value="Genomic_DNA"/>
</dbReference>
<dbReference type="GO" id="GO:0015627">
    <property type="term" value="C:type II protein secretion system complex"/>
    <property type="evidence" value="ECO:0007669"/>
    <property type="project" value="InterPro"/>
</dbReference>
<proteinExistence type="predicted"/>
<dbReference type="PROSITE" id="PS00409">
    <property type="entry name" value="PROKAR_NTER_METHYL"/>
    <property type="match status" value="1"/>
</dbReference>
<keyword evidence="4 6" id="KW-1133">Transmembrane helix</keyword>
<keyword evidence="3 6" id="KW-0812">Transmembrane</keyword>
<dbReference type="GO" id="GO:0016020">
    <property type="term" value="C:membrane"/>
    <property type="evidence" value="ECO:0007669"/>
    <property type="project" value="UniProtKB-SubCell"/>
</dbReference>
<dbReference type="PANTHER" id="PTHR30093:SF44">
    <property type="entry name" value="TYPE II SECRETION SYSTEM CORE PROTEIN G"/>
    <property type="match status" value="1"/>
</dbReference>
<evidence type="ECO:0000256" key="3">
    <source>
        <dbReference type="ARBA" id="ARBA00022692"/>
    </source>
</evidence>
<evidence type="ECO:0000256" key="5">
    <source>
        <dbReference type="ARBA" id="ARBA00023136"/>
    </source>
</evidence>
<evidence type="ECO:0008006" key="9">
    <source>
        <dbReference type="Google" id="ProtNLM"/>
    </source>
</evidence>
<dbReference type="SUPFAM" id="SSF54523">
    <property type="entry name" value="Pili subunits"/>
    <property type="match status" value="1"/>
</dbReference>
<dbReference type="InterPro" id="IPR045584">
    <property type="entry name" value="Pilin-like"/>
</dbReference>
<evidence type="ECO:0000256" key="6">
    <source>
        <dbReference type="SAM" id="Phobius"/>
    </source>
</evidence>
<feature type="transmembrane region" description="Helical" evidence="6">
    <location>
        <begin position="12"/>
        <end position="38"/>
    </location>
</feature>
<sequence length="160" mass="16818">MQLKIKNNRSGFTLIELLVVIAIIGLLASVITVAAGSARLKSRDAKRLSDMQQIKSGLDIYYNLGFGYPATAGWNTAQSNFTQVSCSGTPALKVPQDPLNATTPTYTYTYTQGGTSSAGCGGTVYSNYKVQFKTEGATSIGAAGTYYLSASNGITSTAPF</sequence>
<dbReference type="InterPro" id="IPR000983">
    <property type="entry name" value="Bac_GSPG_pilin"/>
</dbReference>
<evidence type="ECO:0000256" key="4">
    <source>
        <dbReference type="ARBA" id="ARBA00022989"/>
    </source>
</evidence>
<keyword evidence="2" id="KW-0488">Methylation</keyword>
<dbReference type="GO" id="GO:0015628">
    <property type="term" value="P:protein secretion by the type II secretion system"/>
    <property type="evidence" value="ECO:0007669"/>
    <property type="project" value="InterPro"/>
</dbReference>
<dbReference type="InterPro" id="IPR012902">
    <property type="entry name" value="N_methyl_site"/>
</dbReference>
<comment type="caution">
    <text evidence="7">The sequence shown here is derived from an EMBL/GenBank/DDBJ whole genome shotgun (WGS) entry which is preliminary data.</text>
</comment>
<name>A0A1F5PKT9_9BACT</name>
<evidence type="ECO:0000256" key="2">
    <source>
        <dbReference type="ARBA" id="ARBA00022481"/>
    </source>
</evidence>
<dbReference type="Gene3D" id="3.30.700.10">
    <property type="entry name" value="Glycoprotein, Type 4 Pilin"/>
    <property type="match status" value="1"/>
</dbReference>
<protein>
    <recommendedName>
        <fullName evidence="9">Type II secretion system protein GspG C-terminal domain-containing protein</fullName>
    </recommendedName>
</protein>
<dbReference type="PRINTS" id="PR00813">
    <property type="entry name" value="BCTERIALGSPG"/>
</dbReference>